<proteinExistence type="predicted"/>
<accession>A0A1P8WKR1</accession>
<keyword evidence="2" id="KW-0224">Dipeptidase</keyword>
<dbReference type="EMBL" id="CP017641">
    <property type="protein sequence ID" value="APZ94654.1"/>
    <property type="molecule type" value="Genomic_DNA"/>
</dbReference>
<dbReference type="GO" id="GO:0102009">
    <property type="term" value="F:proline dipeptidase activity"/>
    <property type="evidence" value="ECO:0007669"/>
    <property type="project" value="UniProtKB-EC"/>
</dbReference>
<name>A0A1P8WKR1_9PLAN</name>
<protein>
    <submittedName>
        <fullName evidence="2">Xaa-Pro dipeptidase</fullName>
        <ecNumber evidence="2">3.4.13.9</ecNumber>
    </submittedName>
</protein>
<keyword evidence="2" id="KW-0378">Hydrolase</keyword>
<gene>
    <name evidence="2" type="primary">pepQ</name>
    <name evidence="2" type="ORF">Fuma_04287</name>
</gene>
<dbReference type="Proteomes" id="UP000187735">
    <property type="component" value="Chromosome"/>
</dbReference>
<dbReference type="Pfam" id="PF00557">
    <property type="entry name" value="Peptidase_M24"/>
    <property type="match status" value="1"/>
</dbReference>
<dbReference type="AlphaFoldDB" id="A0A1P8WKR1"/>
<dbReference type="STRING" id="1891926.Fuma_04287"/>
<evidence type="ECO:0000313" key="3">
    <source>
        <dbReference type="Proteomes" id="UP000187735"/>
    </source>
</evidence>
<feature type="domain" description="Peptidase M24" evidence="1">
    <location>
        <begin position="154"/>
        <end position="373"/>
    </location>
</feature>
<dbReference type="EC" id="3.4.13.9" evidence="2"/>
<reference evidence="2 3" key="1">
    <citation type="journal article" date="2016" name="Front. Microbiol.">
        <title>Fuerstia marisgermanicae gen. nov., sp. nov., an Unusual Member of the Phylum Planctomycetes from the German Wadden Sea.</title>
        <authorList>
            <person name="Kohn T."/>
            <person name="Heuer A."/>
            <person name="Jogler M."/>
            <person name="Vollmers J."/>
            <person name="Boedeker C."/>
            <person name="Bunk B."/>
            <person name="Rast P."/>
            <person name="Borchert D."/>
            <person name="Glockner I."/>
            <person name="Freese H.M."/>
            <person name="Klenk H.P."/>
            <person name="Overmann J."/>
            <person name="Kaster A.K."/>
            <person name="Rohde M."/>
            <person name="Wiegand S."/>
            <person name="Jogler C."/>
        </authorList>
    </citation>
    <scope>NUCLEOTIDE SEQUENCE [LARGE SCALE GENOMIC DNA]</scope>
    <source>
        <strain evidence="2 3">NH11</strain>
    </source>
</reference>
<dbReference type="SUPFAM" id="SSF55920">
    <property type="entry name" value="Creatinase/aminopeptidase"/>
    <property type="match status" value="1"/>
</dbReference>
<dbReference type="PANTHER" id="PTHR46112:SF3">
    <property type="entry name" value="AMINOPEPTIDASE YPDF"/>
    <property type="match status" value="1"/>
</dbReference>
<dbReference type="RefSeq" id="WP_077025927.1">
    <property type="nucleotide sequence ID" value="NZ_CP017641.1"/>
</dbReference>
<keyword evidence="3" id="KW-1185">Reference proteome</keyword>
<dbReference type="InterPro" id="IPR000994">
    <property type="entry name" value="Pept_M24"/>
</dbReference>
<evidence type="ECO:0000313" key="2">
    <source>
        <dbReference type="EMBL" id="APZ94654.1"/>
    </source>
</evidence>
<keyword evidence="2" id="KW-0645">Protease</keyword>
<sequence>MFNLTAVQNALKQFGFDGWLLYDFRGSNLLAQRVLQLPADFVSSRRFLYFVPTDGEPQKLVHRIENDVLDHLPGKKNVYLKWQELEAGIEAMVSGCKSLAMEYSPRNGNPYISRVDAGTVELVKSFGCDVQASGDLISIFEATLSEEQLQAHYAACDVCNAAFGVAWKFIADQVRANASVEEKAVQDTIMQHFADHNLTTYHPPIVGVNENGGNPHYETGHGANTTIRENDFVLIDLWAKQDKPDGIYSDLTRTGFVGTEVPEKYTKIFNIVAAGRDAGIECVKAAFAAGTPLQGWQVDDAVRNVIADAGYGEYFCHRTGHSMGQETHGNGTHIDNLETHETRLLLPRTLFTIEPGIYLPEFGVRSEVDVYIHADGRVEVTGGPVQTEVVKILAQF</sequence>
<dbReference type="KEGG" id="fmr:Fuma_04287"/>
<dbReference type="InterPro" id="IPR050659">
    <property type="entry name" value="Peptidase_M24B"/>
</dbReference>
<evidence type="ECO:0000259" key="1">
    <source>
        <dbReference type="Pfam" id="PF00557"/>
    </source>
</evidence>
<organism evidence="2 3">
    <name type="scientific">Fuerstiella marisgermanici</name>
    <dbReference type="NCBI Taxonomy" id="1891926"/>
    <lineage>
        <taxon>Bacteria</taxon>
        <taxon>Pseudomonadati</taxon>
        <taxon>Planctomycetota</taxon>
        <taxon>Planctomycetia</taxon>
        <taxon>Planctomycetales</taxon>
        <taxon>Planctomycetaceae</taxon>
        <taxon>Fuerstiella</taxon>
    </lineage>
</organism>
<dbReference type="Gene3D" id="3.90.230.10">
    <property type="entry name" value="Creatinase/methionine aminopeptidase superfamily"/>
    <property type="match status" value="1"/>
</dbReference>
<dbReference type="InterPro" id="IPR036005">
    <property type="entry name" value="Creatinase/aminopeptidase-like"/>
</dbReference>
<dbReference type="PANTHER" id="PTHR46112">
    <property type="entry name" value="AMINOPEPTIDASE"/>
    <property type="match status" value="1"/>
</dbReference>
<dbReference type="OrthoDB" id="9806388at2"/>